<proteinExistence type="predicted"/>
<evidence type="ECO:0000313" key="2">
    <source>
        <dbReference type="EMBL" id="MDR7271391.1"/>
    </source>
</evidence>
<dbReference type="Proteomes" id="UP001180453">
    <property type="component" value="Unassembled WGS sequence"/>
</dbReference>
<evidence type="ECO:0000313" key="3">
    <source>
        <dbReference type="Proteomes" id="UP001180453"/>
    </source>
</evidence>
<feature type="signal peptide" evidence="1">
    <location>
        <begin position="1"/>
        <end position="23"/>
    </location>
</feature>
<reference evidence="2 3" key="1">
    <citation type="submission" date="2023-07" db="EMBL/GenBank/DDBJ databases">
        <title>Sorghum-associated microbial communities from plants grown in Nebraska, USA.</title>
        <authorList>
            <person name="Schachtman D."/>
        </authorList>
    </citation>
    <scope>NUCLEOTIDE SEQUENCE [LARGE SCALE GENOMIC DNA]</scope>
    <source>
        <strain evidence="2 3">BE314</strain>
    </source>
</reference>
<feature type="chain" id="PRO_5045095838" evidence="1">
    <location>
        <begin position="24"/>
        <end position="146"/>
    </location>
</feature>
<name>A0ABU1YTV3_ROSSA</name>
<organism evidence="2 3">
    <name type="scientific">Roseateles saccharophilus</name>
    <name type="common">Pseudomonas saccharophila</name>
    <dbReference type="NCBI Taxonomy" id="304"/>
    <lineage>
        <taxon>Bacteria</taxon>
        <taxon>Pseudomonadati</taxon>
        <taxon>Pseudomonadota</taxon>
        <taxon>Betaproteobacteria</taxon>
        <taxon>Burkholderiales</taxon>
        <taxon>Sphaerotilaceae</taxon>
        <taxon>Roseateles</taxon>
    </lineage>
</organism>
<keyword evidence="3" id="KW-1185">Reference proteome</keyword>
<gene>
    <name evidence="2" type="ORF">J2X20_004059</name>
</gene>
<comment type="caution">
    <text evidence="2">The sequence shown here is derived from an EMBL/GenBank/DDBJ whole genome shotgun (WGS) entry which is preliminary data.</text>
</comment>
<accession>A0ABU1YTV3</accession>
<dbReference type="RefSeq" id="WP_310268535.1">
    <property type="nucleotide sequence ID" value="NZ_JAVDXU010000003.1"/>
</dbReference>
<evidence type="ECO:0000256" key="1">
    <source>
        <dbReference type="SAM" id="SignalP"/>
    </source>
</evidence>
<dbReference type="EMBL" id="JAVDXU010000003">
    <property type="protein sequence ID" value="MDR7271391.1"/>
    <property type="molecule type" value="Genomic_DNA"/>
</dbReference>
<protein>
    <submittedName>
        <fullName evidence="2">Uncharacterized protein</fullName>
    </submittedName>
</protein>
<sequence>MMNFKASLCAAAAALSLSLPALAQDSSYTPGSVWFFSNIKIEPGHFEKYMDYLGSNWKKVQELGKKEGIIVSYHVLAVNAQRHDEPDLVLAVELKDYQSNAQQLAFQKKIEAMLAADTRKQDVAAGERGAMRKLVGNMQLQELILK</sequence>
<keyword evidence="1" id="KW-0732">Signal</keyword>